<evidence type="ECO:0000313" key="2">
    <source>
        <dbReference type="EMBL" id="EGO65527.1"/>
    </source>
</evidence>
<protein>
    <recommendedName>
        <fullName evidence="1">Putative Se/S carrier protein-like domain-containing protein</fullName>
    </recommendedName>
</protein>
<accession>F7NEW6</accession>
<dbReference type="Pfam" id="PF11823">
    <property type="entry name" value="Se_S_carrier"/>
    <property type="match status" value="1"/>
</dbReference>
<dbReference type="EMBL" id="AFGF01000017">
    <property type="protein sequence ID" value="EGO65527.1"/>
    <property type="molecule type" value="Genomic_DNA"/>
</dbReference>
<dbReference type="STRING" id="1009370.ALO_02916"/>
<dbReference type="RefSeq" id="WP_004092648.1">
    <property type="nucleotide sequence ID" value="NZ_AFGF01000017.1"/>
</dbReference>
<dbReference type="InterPro" id="IPR021778">
    <property type="entry name" value="Se/S_carrier-like"/>
</dbReference>
<dbReference type="Proteomes" id="UP000003240">
    <property type="component" value="Unassembled WGS sequence"/>
</dbReference>
<proteinExistence type="predicted"/>
<dbReference type="OrthoDB" id="3192849at2"/>
<evidence type="ECO:0000313" key="3">
    <source>
        <dbReference type="Proteomes" id="UP000003240"/>
    </source>
</evidence>
<organism evidence="2 3">
    <name type="scientific">Acetonema longum DSM 6540</name>
    <dbReference type="NCBI Taxonomy" id="1009370"/>
    <lineage>
        <taxon>Bacteria</taxon>
        <taxon>Bacillati</taxon>
        <taxon>Bacillota</taxon>
        <taxon>Negativicutes</taxon>
        <taxon>Acetonemataceae</taxon>
        <taxon>Acetonema</taxon>
    </lineage>
</organism>
<reference evidence="2 3" key="1">
    <citation type="journal article" date="2011" name="EMBO J.">
        <title>Structural diversity of bacterial flagellar motors.</title>
        <authorList>
            <person name="Chen S."/>
            <person name="Beeby M."/>
            <person name="Murphy G.E."/>
            <person name="Leadbetter J.R."/>
            <person name="Hendrixson D.R."/>
            <person name="Briegel A."/>
            <person name="Li Z."/>
            <person name="Shi J."/>
            <person name="Tocheva E.I."/>
            <person name="Muller A."/>
            <person name="Dobro M.J."/>
            <person name="Jensen G.J."/>
        </authorList>
    </citation>
    <scope>NUCLEOTIDE SEQUENCE [LARGE SCALE GENOMIC DNA]</scope>
    <source>
        <strain evidence="2 3">DSM 6540</strain>
    </source>
</reference>
<dbReference type="eggNOG" id="ENOG50309BY">
    <property type="taxonomic scope" value="Bacteria"/>
</dbReference>
<evidence type="ECO:0000259" key="1">
    <source>
        <dbReference type="Pfam" id="PF11823"/>
    </source>
</evidence>
<comment type="caution">
    <text evidence="2">The sequence shown here is derived from an EMBL/GenBank/DDBJ whole genome shotgun (WGS) entry which is preliminary data.</text>
</comment>
<dbReference type="AlphaFoldDB" id="F7NEW6"/>
<name>F7NEW6_9FIRM</name>
<gene>
    <name evidence="2" type="ORF">ALO_02916</name>
</gene>
<keyword evidence="3" id="KW-1185">Reference proteome</keyword>
<feature type="domain" description="Putative Se/S carrier protein-like" evidence="1">
    <location>
        <begin position="5"/>
        <end position="66"/>
    </location>
</feature>
<sequence>MPKTCVITFVSVSHAFRAETILQQQGIAARLIPVPRSLSGCCEGLAAAIPPNEAGAAVKLLQEHGVGMLIQGESVEL</sequence>